<gene>
    <name evidence="1" type="ORF">FD14_GL001995</name>
</gene>
<dbReference type="EMBL" id="AYZM01000149">
    <property type="protein sequence ID" value="KRN18458.1"/>
    <property type="molecule type" value="Genomic_DNA"/>
</dbReference>
<protein>
    <submittedName>
        <fullName evidence="1">Uncharacterized protein</fullName>
    </submittedName>
</protein>
<dbReference type="PATRIC" id="fig|1423804.4.peg.2163"/>
<name>A0A0R2F0A2_9LACO</name>
<proteinExistence type="predicted"/>
<comment type="caution">
    <text evidence="1">The sequence shown here is derived from an EMBL/GenBank/DDBJ whole genome shotgun (WGS) entry which is preliminary data.</text>
</comment>
<sequence>MEQAFFLVTSLAGLKKLTFQQKIKALLEEHVQITALLAIVQFDEYEIARQTLQAMVKPEQAAQFEIRTMAELVANTSGVALRAEDQFNDDFETLPSKQFATQTIANGTIHRYIDAGEIVAETVTDATQTPLMKTRLVDNQPVQSVVYEDQRPAGMMTYQDGVIEQAMLLNAQGELVYRFIRHQHPVTYAYDMGRTSKLVFTNLLSETDDQKHVVYQAAEDRADYEVIDHVGYHRFSDAYEFYAQLLQTTVPEGAEIFIDLNDNPKLVEHLPQQLIFNY</sequence>
<dbReference type="RefSeq" id="WP_057152249.1">
    <property type="nucleotide sequence ID" value="NZ_AYZM01000149.1"/>
</dbReference>
<dbReference type="AlphaFoldDB" id="A0A0R2F0A2"/>
<reference evidence="1 2" key="1">
    <citation type="journal article" date="2015" name="Genome Announc.">
        <title>Expanding the biotechnology potential of lactobacilli through comparative genomics of 213 strains and associated genera.</title>
        <authorList>
            <person name="Sun Z."/>
            <person name="Harris H.M."/>
            <person name="McCann A."/>
            <person name="Guo C."/>
            <person name="Argimon S."/>
            <person name="Zhang W."/>
            <person name="Yang X."/>
            <person name="Jeffery I.B."/>
            <person name="Cooney J.C."/>
            <person name="Kagawa T.F."/>
            <person name="Liu W."/>
            <person name="Song Y."/>
            <person name="Salvetti E."/>
            <person name="Wrobel A."/>
            <person name="Rasinkangas P."/>
            <person name="Parkhill J."/>
            <person name="Rea M.C."/>
            <person name="O'Sullivan O."/>
            <person name="Ritari J."/>
            <person name="Douillard F.P."/>
            <person name="Paul Ross R."/>
            <person name="Yang R."/>
            <person name="Briner A.E."/>
            <person name="Felis G.E."/>
            <person name="de Vos W.M."/>
            <person name="Barrangou R."/>
            <person name="Klaenhammer T.R."/>
            <person name="Caufield P.W."/>
            <person name="Cui Y."/>
            <person name="Zhang H."/>
            <person name="O'Toole P.W."/>
        </authorList>
    </citation>
    <scope>NUCLEOTIDE SEQUENCE [LARGE SCALE GENOMIC DNA]</scope>
    <source>
        <strain evidence="1 2">DSM 23365</strain>
    </source>
</reference>
<keyword evidence="2" id="KW-1185">Reference proteome</keyword>
<dbReference type="STRING" id="1423804.FD14_GL001995"/>
<accession>A0A0R2F0A2</accession>
<dbReference type="OrthoDB" id="2321746at2"/>
<evidence type="ECO:0000313" key="2">
    <source>
        <dbReference type="Proteomes" id="UP000051442"/>
    </source>
</evidence>
<organism evidence="1 2">
    <name type="scientific">Secundilactobacillus similis DSM 23365 = JCM 2765</name>
    <dbReference type="NCBI Taxonomy" id="1423804"/>
    <lineage>
        <taxon>Bacteria</taxon>
        <taxon>Bacillati</taxon>
        <taxon>Bacillota</taxon>
        <taxon>Bacilli</taxon>
        <taxon>Lactobacillales</taxon>
        <taxon>Lactobacillaceae</taxon>
        <taxon>Secundilactobacillus</taxon>
    </lineage>
</organism>
<evidence type="ECO:0000313" key="1">
    <source>
        <dbReference type="EMBL" id="KRN18458.1"/>
    </source>
</evidence>
<dbReference type="Proteomes" id="UP000051442">
    <property type="component" value="Unassembled WGS sequence"/>
</dbReference>